<feature type="domain" description="Apoptosis-antagonizing transcription factor C-terminal" evidence="5">
    <location>
        <begin position="428"/>
        <end position="513"/>
    </location>
</feature>
<organism evidence="7 8">
    <name type="scientific">Clydaea vesicula</name>
    <dbReference type="NCBI Taxonomy" id="447962"/>
    <lineage>
        <taxon>Eukaryota</taxon>
        <taxon>Fungi</taxon>
        <taxon>Fungi incertae sedis</taxon>
        <taxon>Chytridiomycota</taxon>
        <taxon>Chytridiomycota incertae sedis</taxon>
        <taxon>Chytridiomycetes</taxon>
        <taxon>Lobulomycetales</taxon>
        <taxon>Lobulomycetaceae</taxon>
        <taxon>Clydaea</taxon>
    </lineage>
</organism>
<dbReference type="Pfam" id="PF08164">
    <property type="entry name" value="TRAUB"/>
    <property type="match status" value="1"/>
</dbReference>
<keyword evidence="3" id="KW-0175">Coiled coil</keyword>
<comment type="caution">
    <text evidence="7">The sequence shown here is derived from an EMBL/GenBank/DDBJ whole genome shotgun (WGS) entry which is preliminary data.</text>
</comment>
<feature type="compositionally biased region" description="Acidic residues" evidence="4">
    <location>
        <begin position="85"/>
        <end position="103"/>
    </location>
</feature>
<dbReference type="InterPro" id="IPR025160">
    <property type="entry name" value="AATF"/>
</dbReference>
<feature type="domain" description="AATF leucine zipper-containing" evidence="6">
    <location>
        <begin position="208"/>
        <end position="347"/>
    </location>
</feature>
<dbReference type="InterPro" id="IPR039223">
    <property type="entry name" value="AATF/Bfr2"/>
</dbReference>
<accession>A0AAD5TUQ6</accession>
<keyword evidence="8" id="KW-1185">Reference proteome</keyword>
<evidence type="ECO:0000259" key="6">
    <source>
        <dbReference type="Pfam" id="PF13339"/>
    </source>
</evidence>
<gene>
    <name evidence="7" type="ORF">HK099_000398</name>
</gene>
<evidence type="ECO:0000259" key="5">
    <source>
        <dbReference type="Pfam" id="PF08164"/>
    </source>
</evidence>
<dbReference type="Proteomes" id="UP001211065">
    <property type="component" value="Unassembled WGS sequence"/>
</dbReference>
<dbReference type="PANTHER" id="PTHR15565">
    <property type="entry name" value="AATF PROTEIN APOPTOSIS ANTAGONIZING TRANSCRIPTION FACTOR"/>
    <property type="match status" value="1"/>
</dbReference>
<name>A0AAD5TUQ6_9FUNG</name>
<evidence type="ECO:0000256" key="3">
    <source>
        <dbReference type="SAM" id="Coils"/>
    </source>
</evidence>
<evidence type="ECO:0000256" key="2">
    <source>
        <dbReference type="ARBA" id="ARBA00013850"/>
    </source>
</evidence>
<dbReference type="Pfam" id="PF13339">
    <property type="entry name" value="AATF-Che1"/>
    <property type="match status" value="1"/>
</dbReference>
<feature type="compositionally biased region" description="Acidic residues" evidence="4">
    <location>
        <begin position="168"/>
        <end position="182"/>
    </location>
</feature>
<dbReference type="GO" id="GO:0000462">
    <property type="term" value="P:maturation of SSU-rRNA from tricistronic rRNA transcript (SSU-rRNA, 5.8S rRNA, LSU-rRNA)"/>
    <property type="evidence" value="ECO:0007669"/>
    <property type="project" value="TreeGrafter"/>
</dbReference>
<dbReference type="EMBL" id="JADGJW010001092">
    <property type="protein sequence ID" value="KAJ3206907.1"/>
    <property type="molecule type" value="Genomic_DNA"/>
</dbReference>
<evidence type="ECO:0000256" key="4">
    <source>
        <dbReference type="SAM" id="MobiDB-lite"/>
    </source>
</evidence>
<evidence type="ECO:0000256" key="1">
    <source>
        <dbReference type="ARBA" id="ARBA00008966"/>
    </source>
</evidence>
<feature type="region of interest" description="Disordered" evidence="4">
    <location>
        <begin position="55"/>
        <end position="182"/>
    </location>
</feature>
<comment type="similarity">
    <text evidence="1">Belongs to the AATF family.</text>
</comment>
<reference evidence="7" key="1">
    <citation type="submission" date="2020-05" db="EMBL/GenBank/DDBJ databases">
        <title>Phylogenomic resolution of chytrid fungi.</title>
        <authorList>
            <person name="Stajich J.E."/>
            <person name="Amses K."/>
            <person name="Simmons R."/>
            <person name="Seto K."/>
            <person name="Myers J."/>
            <person name="Bonds A."/>
            <person name="Quandt C.A."/>
            <person name="Barry K."/>
            <person name="Liu P."/>
            <person name="Grigoriev I."/>
            <person name="Longcore J.E."/>
            <person name="James T.Y."/>
        </authorList>
    </citation>
    <scope>NUCLEOTIDE SEQUENCE</scope>
    <source>
        <strain evidence="7">JEL0476</strain>
    </source>
</reference>
<dbReference type="GO" id="GO:0005730">
    <property type="term" value="C:nucleolus"/>
    <property type="evidence" value="ECO:0007669"/>
    <property type="project" value="TreeGrafter"/>
</dbReference>
<sequence>MFSKKKNLGQFLSELANSAPSELDPDQLEQNAFSYTKSFENLEEDDERATEHYLKINSSSIKKNIPTELDSNYRGKVISRKNLYQDDDDANSESDNSEEEELEVNSNNSENTAEESIEDFDSKSHLNNEQDSDLENGYESGDSKNMNVSSEENSESDFDEAASFNKDETEEEVSETENNEIEQELQKINQQERKLIKTISDSAKASTEKGMHLKNQMSIYDSVLDTRIKLQQMLAIGNRFPQYDNYTQIINPENSTLMESIKSASNELKCLIDELLELRMSVLKNNTQVAPQVMEKFPENLKKRKRLELDDAENIDETLKNFWTSMQGFDSSFLPFRDEVIEKWYNKIKSAGGGALLNKKFKAVDQSTLTQIRVTLMDHDRLIKRTRLKRSNYNVIGKERVQSSEEVPNPDEHLSNYDAEIFDDEDFYSILLKEFIESKMSDGTDDPMALSLKSIELKKLKKNKKKNLLIDQKASKGRKIRYQVHEKLENFMSSIPTLGWHNGMINELFSGLFGGNFKEESVKKKSKNSKVIENVENNDVANEVWKDLPQMKIFA</sequence>
<proteinExistence type="inferred from homology"/>
<dbReference type="InterPro" id="IPR012617">
    <property type="entry name" value="AATF_C"/>
</dbReference>
<evidence type="ECO:0000313" key="7">
    <source>
        <dbReference type="EMBL" id="KAJ3206907.1"/>
    </source>
</evidence>
<protein>
    <recommendedName>
        <fullName evidence="2">Protein BFR2</fullName>
    </recommendedName>
</protein>
<dbReference type="PANTHER" id="PTHR15565:SF0">
    <property type="entry name" value="PROTEIN AATF"/>
    <property type="match status" value="1"/>
</dbReference>
<feature type="coiled-coil region" evidence="3">
    <location>
        <begin position="254"/>
        <end position="281"/>
    </location>
</feature>
<evidence type="ECO:0000313" key="8">
    <source>
        <dbReference type="Proteomes" id="UP001211065"/>
    </source>
</evidence>
<dbReference type="AlphaFoldDB" id="A0AAD5TUQ6"/>